<keyword evidence="2" id="KW-0808">Transferase</keyword>
<dbReference type="Pfam" id="PF01590">
    <property type="entry name" value="GAF"/>
    <property type="match status" value="1"/>
</dbReference>
<name>A0ABN4V361_9BACT</name>
<evidence type="ECO:0000313" key="2">
    <source>
        <dbReference type="EMBL" id="APT74312.1"/>
    </source>
</evidence>
<dbReference type="InterPro" id="IPR029016">
    <property type="entry name" value="GAF-like_dom_sf"/>
</dbReference>
<dbReference type="InterPro" id="IPR003018">
    <property type="entry name" value="GAF"/>
</dbReference>
<gene>
    <name evidence="2" type="ORF">BW47_07315</name>
</gene>
<evidence type="ECO:0000313" key="3">
    <source>
        <dbReference type="Proteomes" id="UP000185490"/>
    </source>
</evidence>
<organism evidence="2 3">
    <name type="scientific">Thermosipho melanesiensis</name>
    <dbReference type="NCBI Taxonomy" id="46541"/>
    <lineage>
        <taxon>Bacteria</taxon>
        <taxon>Thermotogati</taxon>
        <taxon>Thermotogota</taxon>
        <taxon>Thermotogae</taxon>
        <taxon>Thermotogales</taxon>
        <taxon>Fervidobacteriaceae</taxon>
        <taxon>Thermosipho</taxon>
    </lineage>
</organism>
<evidence type="ECO:0000259" key="1">
    <source>
        <dbReference type="Pfam" id="PF01590"/>
    </source>
</evidence>
<dbReference type="RefSeq" id="WP_012057587.1">
    <property type="nucleotide sequence ID" value="NZ_CP007389.1"/>
</dbReference>
<protein>
    <submittedName>
        <fullName evidence="2">Histidine kinase</fullName>
    </submittedName>
</protein>
<dbReference type="GO" id="GO:0016301">
    <property type="term" value="F:kinase activity"/>
    <property type="evidence" value="ECO:0007669"/>
    <property type="project" value="UniProtKB-KW"/>
</dbReference>
<feature type="domain" description="GAF" evidence="1">
    <location>
        <begin position="191"/>
        <end position="297"/>
    </location>
</feature>
<accession>A0ABN4V361</accession>
<dbReference type="EMBL" id="CP007389">
    <property type="protein sequence ID" value="APT74312.1"/>
    <property type="molecule type" value="Genomic_DNA"/>
</dbReference>
<proteinExistence type="predicted"/>
<dbReference type="Proteomes" id="UP000185490">
    <property type="component" value="Chromosome"/>
</dbReference>
<sequence length="304" mass="36218">MRNIVENHVEELLEILKYDKSQWQTVWDDLKNRFKVLKKLEEKFGKPDFENLERRKLDKFLNDFRVLANNKDSVATKIREHSNEFELQKEDFIVFLGFYPKEIDWIVMERKDTSIIFENIYSLWLKNKIDKISDAVFQSVVHFKNGEKEGNFYDKDEIFEEILMELNSVDDESYMRKACEILYDKIPYYNWVGFYMINDEGLLELYDFVGEPTEHVKIKIGEGICGQAANLKRTFIVQDVSKETNYLSCSPKVKSEIVVPIFNNSEVIGELDIDSHYISPFDLRDDQFLKKICIRVSEIWKNKY</sequence>
<keyword evidence="2" id="KW-0418">Kinase</keyword>
<dbReference type="SUPFAM" id="SSF55781">
    <property type="entry name" value="GAF domain-like"/>
    <property type="match status" value="1"/>
</dbReference>
<dbReference type="Gene3D" id="3.30.450.40">
    <property type="match status" value="1"/>
</dbReference>
<reference evidence="2 3" key="1">
    <citation type="submission" date="2014-02" db="EMBL/GenBank/DDBJ databases">
        <title>Diversity of Thermotogales isolates from hydrothermal vents.</title>
        <authorList>
            <person name="Haverkamp T.H.A."/>
            <person name="Lossouarn J."/>
            <person name="Geslin C."/>
            <person name="Nesbo C.L."/>
        </authorList>
    </citation>
    <scope>NUCLEOTIDE SEQUENCE [LARGE SCALE GENOMIC DNA]</scope>
    <source>
        <strain evidence="2 3">431</strain>
    </source>
</reference>
<keyword evidence="3" id="KW-1185">Reference proteome</keyword>